<feature type="domain" description="VWFA" evidence="2">
    <location>
        <begin position="137"/>
        <end position="317"/>
    </location>
</feature>
<evidence type="ECO:0000259" key="2">
    <source>
        <dbReference type="PROSITE" id="PS50234"/>
    </source>
</evidence>
<feature type="chain" id="PRO_5046870220" evidence="1">
    <location>
        <begin position="28"/>
        <end position="360"/>
    </location>
</feature>
<dbReference type="InterPro" id="IPR017802">
    <property type="entry name" value="VWFA-rel_acidobac-type"/>
</dbReference>
<accession>A0ABV6YSK1</accession>
<comment type="caution">
    <text evidence="3">The sequence shown here is derived from an EMBL/GenBank/DDBJ whole genome shotgun (WGS) entry which is preliminary data.</text>
</comment>
<gene>
    <name evidence="3" type="ORF">ACFL27_03090</name>
</gene>
<evidence type="ECO:0000313" key="4">
    <source>
        <dbReference type="Proteomes" id="UP001594351"/>
    </source>
</evidence>
<feature type="signal peptide" evidence="1">
    <location>
        <begin position="1"/>
        <end position="27"/>
    </location>
</feature>
<dbReference type="NCBIfam" id="TIGR03436">
    <property type="entry name" value="acidobact_VWFA"/>
    <property type="match status" value="1"/>
</dbReference>
<sequence>MTLQRPMKVLLLIFPVVLFCISAACHSAQTISFPDGLNEVESSNSRPLSLLFADSDEQASSNCPPILLAQNKEQNTDPVDSQYSLTIKVELVNLFVTVVDRKGRVVKNLKKNDFSLWEDDVEQNITHFATHKEAALSVAILLDISGSMSIMNKYDNSCRIIRELAQSLKRKDEMALFTFADGIIQVAVPFTQNPHLVTKKLKTLKPYGKTALYWAIDIMPRIIGKPKNRQAIILLTDGIDNLSKISLNQMLDNAKRTRIPIYTLNFTIQSLKNVRPPEEYARISILRTVADHTGGNYFEITSKHELMQALKKMTSELRYQYLLGYHSNQKPKPGSYHKIRLQTLKKKYIVRVRKGYYVSK</sequence>
<proteinExistence type="predicted"/>
<dbReference type="InterPro" id="IPR036465">
    <property type="entry name" value="vWFA_dom_sf"/>
</dbReference>
<dbReference type="Gene3D" id="3.40.50.410">
    <property type="entry name" value="von Willebrand factor, type A domain"/>
    <property type="match status" value="1"/>
</dbReference>
<dbReference type="Pfam" id="PF13519">
    <property type="entry name" value="VWA_2"/>
    <property type="match status" value="1"/>
</dbReference>
<dbReference type="Proteomes" id="UP001594351">
    <property type="component" value="Unassembled WGS sequence"/>
</dbReference>
<evidence type="ECO:0000256" key="1">
    <source>
        <dbReference type="SAM" id="SignalP"/>
    </source>
</evidence>
<evidence type="ECO:0000313" key="3">
    <source>
        <dbReference type="EMBL" id="MFC1849173.1"/>
    </source>
</evidence>
<protein>
    <submittedName>
        <fullName evidence="3">VWA domain-containing protein</fullName>
    </submittedName>
</protein>
<keyword evidence="4" id="KW-1185">Reference proteome</keyword>
<dbReference type="SMART" id="SM00327">
    <property type="entry name" value="VWA"/>
    <property type="match status" value="1"/>
</dbReference>
<keyword evidence="1" id="KW-0732">Signal</keyword>
<dbReference type="PROSITE" id="PS50234">
    <property type="entry name" value="VWFA"/>
    <property type="match status" value="1"/>
</dbReference>
<organism evidence="3 4">
    <name type="scientific">candidate division CSSED10-310 bacterium</name>
    <dbReference type="NCBI Taxonomy" id="2855610"/>
    <lineage>
        <taxon>Bacteria</taxon>
        <taxon>Bacteria division CSSED10-310</taxon>
    </lineage>
</organism>
<reference evidence="3 4" key="1">
    <citation type="submission" date="2024-09" db="EMBL/GenBank/DDBJ databases">
        <title>Laminarin stimulates single cell rates of sulfate reduction while oxygen inhibits transcriptomic activity in coastal marine sediment.</title>
        <authorList>
            <person name="Lindsay M."/>
            <person name="Orcutt B."/>
            <person name="Emerson D."/>
            <person name="Stepanauskas R."/>
            <person name="D'Angelo T."/>
        </authorList>
    </citation>
    <scope>NUCLEOTIDE SEQUENCE [LARGE SCALE GENOMIC DNA]</scope>
    <source>
        <strain evidence="3">SAG AM-311-K15</strain>
    </source>
</reference>
<name>A0ABV6YSK1_UNCC1</name>
<dbReference type="PROSITE" id="PS51257">
    <property type="entry name" value="PROKAR_LIPOPROTEIN"/>
    <property type="match status" value="1"/>
</dbReference>
<dbReference type="EMBL" id="JBHPBY010000024">
    <property type="protein sequence ID" value="MFC1849173.1"/>
    <property type="molecule type" value="Genomic_DNA"/>
</dbReference>
<dbReference type="SUPFAM" id="SSF53300">
    <property type="entry name" value="vWA-like"/>
    <property type="match status" value="1"/>
</dbReference>
<dbReference type="CDD" id="cd00198">
    <property type="entry name" value="vWFA"/>
    <property type="match status" value="1"/>
</dbReference>
<dbReference type="InterPro" id="IPR002035">
    <property type="entry name" value="VWF_A"/>
</dbReference>